<feature type="region of interest" description="Disordered" evidence="1">
    <location>
        <begin position="898"/>
        <end position="930"/>
    </location>
</feature>
<dbReference type="AlphaFoldDB" id="A0A397GQM6"/>
<sequence>MNINQTEIGPVIVANDILDMEDIENINIDKDNFFTSEDVPKDIRFDTWDEVENYFDEYGGRNGFAIKRPTLKEIQRNTKTKKLSCPWHINLSFPEHSTKIIVTTFINQHNHALVPKTQEFSTKYRSFTDEALKEISLMTKHGNLTLTAQRNLLKARFQNLHFQDQDLANAIQKYKNVNKINNDASTLLTSLMQKKMEDLRWIVDFELDKENRLTRFLWMSPDQVDLWLKYHDVVVNDNTAKTNQYQMPLGIFVIIDNKCKTRLVCQALVSDETLDTYIWILECIRKATEQAPIVMFTDADPALDAAIPIVFPETYPAHCIFHIAQNLPKNLKGKLGERWNDFIKQFYQCRNSLCEPLFKQRWNQLLNDFPTAKDYLLRTLDRRCRSWARAYLYKIFTAGIESTSRVEGYNWIIKQQLKANSTLCELVDRLDLRLKEEERWNQFYEYKQATTSNTISTVGQDLFPTITKVLDKYLTEPINNMIRAEISQCLFVNANMIEPSDEELNREQENFQRMSDGFIEDQYDARFITLQAMIAEVGRDEVLEIWKVVDMRSERKNYIHFVIIINAISFLYSCLKSISRGIICHHYFRVMMNSKIAAFHISMITQRWYKDVYQDEINLQESIILNCESAHNSESMDKGILPTRCPVTIPTTVPMLRKAVRKRNLYGHVWATLLAVEQEDNEITAFLQDYIRRKSNQNMPAKDVYQDEINLQESIILNCESAHNSESMDKGILPTRCPVTIPTTVPMLRKAVRKRNLYGHVWATLLAVEQEDNEITAFLQDYIRRKSNQNMPANDEISVINKRPAIKEIERHTNDGTPANDETLAVDETPANDETPAVDMIDEISNNAHEIQMNEGDTDQGKRRRIDGVEEDSVKLEEDETEQDNEIIKTNLKHVKNPNKAVHKGRPSKRRYLSSIEKEQGSRGGPKTRGSYRCRVCNQVGHNAAFHKSMGK</sequence>
<dbReference type="Proteomes" id="UP000266861">
    <property type="component" value="Unassembled WGS sequence"/>
</dbReference>
<evidence type="ECO:0000313" key="4">
    <source>
        <dbReference type="Proteomes" id="UP000266861"/>
    </source>
</evidence>
<dbReference type="OrthoDB" id="2420811at2759"/>
<dbReference type="PANTHER" id="PTHR47718:SF6">
    <property type="entry name" value="PROTEIN FAR1-RELATED SEQUENCE"/>
    <property type="match status" value="1"/>
</dbReference>
<feature type="compositionally biased region" description="Basic and acidic residues" evidence="1">
    <location>
        <begin position="866"/>
        <end position="876"/>
    </location>
</feature>
<evidence type="ECO:0000256" key="1">
    <source>
        <dbReference type="SAM" id="MobiDB-lite"/>
    </source>
</evidence>
<proteinExistence type="predicted"/>
<feature type="region of interest" description="Disordered" evidence="1">
    <location>
        <begin position="850"/>
        <end position="883"/>
    </location>
</feature>
<accession>A0A397GQM6</accession>
<keyword evidence="4" id="KW-1185">Reference proteome</keyword>
<protein>
    <recommendedName>
        <fullName evidence="2">MULE transposase domain-containing protein</fullName>
    </recommendedName>
</protein>
<evidence type="ECO:0000259" key="2">
    <source>
        <dbReference type="Pfam" id="PF10551"/>
    </source>
</evidence>
<dbReference type="EMBL" id="PQFF01000398">
    <property type="protein sequence ID" value="RHZ52867.1"/>
    <property type="molecule type" value="Genomic_DNA"/>
</dbReference>
<feature type="compositionally biased region" description="Basic residues" evidence="1">
    <location>
        <begin position="898"/>
        <end position="912"/>
    </location>
</feature>
<name>A0A397GQM6_9GLOM</name>
<feature type="domain" description="MULE transposase" evidence="2">
    <location>
        <begin position="233"/>
        <end position="326"/>
    </location>
</feature>
<dbReference type="InterPro" id="IPR018289">
    <property type="entry name" value="MULE_transposase_dom"/>
</dbReference>
<dbReference type="Pfam" id="PF10551">
    <property type="entry name" value="MULE"/>
    <property type="match status" value="1"/>
</dbReference>
<evidence type="ECO:0000313" key="3">
    <source>
        <dbReference type="EMBL" id="RHZ52867.1"/>
    </source>
</evidence>
<dbReference type="PANTHER" id="PTHR47718">
    <property type="entry name" value="OS01G0519700 PROTEIN"/>
    <property type="match status" value="1"/>
</dbReference>
<organism evidence="3 4">
    <name type="scientific">Diversispora epigaea</name>
    <dbReference type="NCBI Taxonomy" id="1348612"/>
    <lineage>
        <taxon>Eukaryota</taxon>
        <taxon>Fungi</taxon>
        <taxon>Fungi incertae sedis</taxon>
        <taxon>Mucoromycota</taxon>
        <taxon>Glomeromycotina</taxon>
        <taxon>Glomeromycetes</taxon>
        <taxon>Diversisporales</taxon>
        <taxon>Diversisporaceae</taxon>
        <taxon>Diversispora</taxon>
    </lineage>
</organism>
<reference evidence="3 4" key="1">
    <citation type="submission" date="2018-08" db="EMBL/GenBank/DDBJ databases">
        <title>Genome and evolution of the arbuscular mycorrhizal fungus Diversispora epigaea (formerly Glomus versiforme) and its bacterial endosymbionts.</title>
        <authorList>
            <person name="Sun X."/>
            <person name="Fei Z."/>
            <person name="Harrison M."/>
        </authorList>
    </citation>
    <scope>NUCLEOTIDE SEQUENCE [LARGE SCALE GENOMIC DNA]</scope>
    <source>
        <strain evidence="3 4">IT104</strain>
    </source>
</reference>
<comment type="caution">
    <text evidence="3">The sequence shown here is derived from an EMBL/GenBank/DDBJ whole genome shotgun (WGS) entry which is preliminary data.</text>
</comment>
<gene>
    <name evidence="3" type="ORF">Glove_456g36</name>
</gene>